<evidence type="ECO:0000313" key="5">
    <source>
        <dbReference type="Proteomes" id="UP000663829"/>
    </source>
</evidence>
<gene>
    <name evidence="2" type="ORF">GPM918_LOCUS39890</name>
    <name evidence="1" type="ORF">OVA965_LOCUS17599</name>
    <name evidence="4" type="ORF">SRO942_LOCUS40796</name>
    <name evidence="3" type="ORF">TMI583_LOCUS17610</name>
</gene>
<dbReference type="Proteomes" id="UP000682733">
    <property type="component" value="Unassembled WGS sequence"/>
</dbReference>
<dbReference type="Proteomes" id="UP000677228">
    <property type="component" value="Unassembled WGS sequence"/>
</dbReference>
<dbReference type="EMBL" id="CAJOBC010094390">
    <property type="protein sequence ID" value="CAF4424673.1"/>
    <property type="molecule type" value="Genomic_DNA"/>
</dbReference>
<dbReference type="EMBL" id="CAJNOK010008485">
    <property type="protein sequence ID" value="CAF1064789.1"/>
    <property type="molecule type" value="Genomic_DNA"/>
</dbReference>
<proteinExistence type="predicted"/>
<dbReference type="Proteomes" id="UP000663829">
    <property type="component" value="Unassembled WGS sequence"/>
</dbReference>
<dbReference type="AlphaFoldDB" id="A0A815XXH5"/>
<accession>A0A815XXH5</accession>
<dbReference type="EMBL" id="CAJNOQ010028627">
    <property type="protein sequence ID" value="CAF1563049.1"/>
    <property type="molecule type" value="Genomic_DNA"/>
</dbReference>
<dbReference type="EMBL" id="CAJOBA010008500">
    <property type="protein sequence ID" value="CAF3829910.1"/>
    <property type="molecule type" value="Genomic_DNA"/>
</dbReference>
<evidence type="ECO:0000313" key="2">
    <source>
        <dbReference type="EMBL" id="CAF1563049.1"/>
    </source>
</evidence>
<sequence length="93" mass="9889">MSTSPDSMQPGYVTAVCVGPKIVGSIGVTGATPVKWVALNNSNDGDRLSMVGNEFVVYIVSKVSQPRVYSWWKQMVINIVPSLLSGTIGAFLA</sequence>
<name>A0A815XXH5_9BILA</name>
<keyword evidence="5" id="KW-1185">Reference proteome</keyword>
<reference evidence="2" key="1">
    <citation type="submission" date="2021-02" db="EMBL/GenBank/DDBJ databases">
        <authorList>
            <person name="Nowell W R."/>
        </authorList>
    </citation>
    <scope>NUCLEOTIDE SEQUENCE</scope>
</reference>
<protein>
    <submittedName>
        <fullName evidence="2">Uncharacterized protein</fullName>
    </submittedName>
</protein>
<organism evidence="2 5">
    <name type="scientific">Didymodactylos carnosus</name>
    <dbReference type="NCBI Taxonomy" id="1234261"/>
    <lineage>
        <taxon>Eukaryota</taxon>
        <taxon>Metazoa</taxon>
        <taxon>Spiralia</taxon>
        <taxon>Gnathifera</taxon>
        <taxon>Rotifera</taxon>
        <taxon>Eurotatoria</taxon>
        <taxon>Bdelloidea</taxon>
        <taxon>Philodinida</taxon>
        <taxon>Philodinidae</taxon>
        <taxon>Didymodactylos</taxon>
    </lineage>
</organism>
<evidence type="ECO:0000313" key="3">
    <source>
        <dbReference type="EMBL" id="CAF3829910.1"/>
    </source>
</evidence>
<comment type="caution">
    <text evidence="2">The sequence shown here is derived from an EMBL/GenBank/DDBJ whole genome shotgun (WGS) entry which is preliminary data.</text>
</comment>
<dbReference type="Proteomes" id="UP000681722">
    <property type="component" value="Unassembled WGS sequence"/>
</dbReference>
<evidence type="ECO:0000313" key="1">
    <source>
        <dbReference type="EMBL" id="CAF1064789.1"/>
    </source>
</evidence>
<evidence type="ECO:0000313" key="4">
    <source>
        <dbReference type="EMBL" id="CAF4424673.1"/>
    </source>
</evidence>